<evidence type="ECO:0000256" key="1">
    <source>
        <dbReference type="ARBA" id="ARBA00022729"/>
    </source>
</evidence>
<accession>A0ABV6YRG1</accession>
<keyword evidence="2" id="KW-0472">Membrane</keyword>
<dbReference type="NCBIfam" id="TIGR03302">
    <property type="entry name" value="OM_YfiO"/>
    <property type="match status" value="1"/>
</dbReference>
<dbReference type="InterPro" id="IPR039565">
    <property type="entry name" value="BamD-like"/>
</dbReference>
<dbReference type="Pfam" id="PF13174">
    <property type="entry name" value="TPR_6"/>
    <property type="match status" value="1"/>
</dbReference>
<dbReference type="InterPro" id="IPR019734">
    <property type="entry name" value="TPR_rpt"/>
</dbReference>
<dbReference type="SUPFAM" id="SSF48452">
    <property type="entry name" value="TPR-like"/>
    <property type="match status" value="1"/>
</dbReference>
<gene>
    <name evidence="6" type="ORF">ACFL27_00375</name>
</gene>
<reference evidence="6 7" key="1">
    <citation type="submission" date="2024-09" db="EMBL/GenBank/DDBJ databases">
        <title>Laminarin stimulates single cell rates of sulfate reduction while oxygen inhibits transcriptomic activity in coastal marine sediment.</title>
        <authorList>
            <person name="Lindsay M."/>
            <person name="Orcutt B."/>
            <person name="Emerson D."/>
            <person name="Stepanauskas R."/>
            <person name="D'Angelo T."/>
        </authorList>
    </citation>
    <scope>NUCLEOTIDE SEQUENCE [LARGE SCALE GENOMIC DNA]</scope>
    <source>
        <strain evidence="6">SAG AM-311-K15</strain>
    </source>
</reference>
<comment type="caution">
    <text evidence="6">The sequence shown here is derived from an EMBL/GenBank/DDBJ whole genome shotgun (WGS) entry which is preliminary data.</text>
</comment>
<name>A0ABV6YRG1_UNCC1</name>
<dbReference type="SMART" id="SM00028">
    <property type="entry name" value="TPR"/>
    <property type="match status" value="3"/>
</dbReference>
<keyword evidence="3" id="KW-0998">Cell outer membrane</keyword>
<evidence type="ECO:0000256" key="4">
    <source>
        <dbReference type="PROSITE-ProRule" id="PRU00339"/>
    </source>
</evidence>
<proteinExistence type="predicted"/>
<sequence>MKSWQRLIIPVLFSTLVLCASCLSNKSLRLSDHELFQLGSKQFNKKKFIKARETFTLLIDFYPDSQYSGEAQLLKADAFFREKNYIEAGVEYSLFLEFHPAHPKADYALYQEAECNYKHIKSIDRDQTNVLETIQKLKKLVSLYPASPFVPKAKERIAECQNLFHLHSLYVARFYARWGEYRSSIHRYQNLSETKPPPSNELAETIATELSVVRSKFYQYLSTLADKYYEKGRYAQASFGYAEIVKYFPDDKQRDRVLFRLATSHFQLKDYDKAKDYYQQLVDDFPQGEFYEKSVEKLQKIAEQSEEKLS</sequence>
<dbReference type="PROSITE" id="PS50005">
    <property type="entry name" value="TPR"/>
    <property type="match status" value="1"/>
</dbReference>
<organism evidence="6 7">
    <name type="scientific">candidate division CSSED10-310 bacterium</name>
    <dbReference type="NCBI Taxonomy" id="2855610"/>
    <lineage>
        <taxon>Bacteria</taxon>
        <taxon>Bacteria division CSSED10-310</taxon>
    </lineage>
</organism>
<evidence type="ECO:0000313" key="7">
    <source>
        <dbReference type="Proteomes" id="UP001594351"/>
    </source>
</evidence>
<feature type="repeat" description="TPR" evidence="4">
    <location>
        <begin position="255"/>
        <end position="288"/>
    </location>
</feature>
<keyword evidence="7" id="KW-1185">Reference proteome</keyword>
<evidence type="ECO:0000256" key="2">
    <source>
        <dbReference type="ARBA" id="ARBA00023136"/>
    </source>
</evidence>
<dbReference type="Proteomes" id="UP001594351">
    <property type="component" value="Unassembled WGS sequence"/>
</dbReference>
<dbReference type="InterPro" id="IPR011990">
    <property type="entry name" value="TPR-like_helical_dom_sf"/>
</dbReference>
<keyword evidence="4" id="KW-0802">TPR repeat</keyword>
<dbReference type="EMBL" id="JBHPBY010000003">
    <property type="protein sequence ID" value="MFC1848638.1"/>
    <property type="molecule type" value="Genomic_DNA"/>
</dbReference>
<protein>
    <submittedName>
        <fullName evidence="6">Outer membrane protein assembly factor BamD</fullName>
    </submittedName>
</protein>
<evidence type="ECO:0000313" key="6">
    <source>
        <dbReference type="EMBL" id="MFC1848638.1"/>
    </source>
</evidence>
<feature type="domain" description="Outer membrane lipoprotein BamD-like" evidence="5">
    <location>
        <begin position="31"/>
        <end position="191"/>
    </location>
</feature>
<keyword evidence="1" id="KW-0732">Signal</keyword>
<dbReference type="Gene3D" id="1.25.40.10">
    <property type="entry name" value="Tetratricopeptide repeat domain"/>
    <property type="match status" value="2"/>
</dbReference>
<evidence type="ECO:0000259" key="5">
    <source>
        <dbReference type="Pfam" id="PF13525"/>
    </source>
</evidence>
<dbReference type="InterPro" id="IPR017689">
    <property type="entry name" value="BamD"/>
</dbReference>
<dbReference type="Pfam" id="PF13525">
    <property type="entry name" value="YfiO"/>
    <property type="match status" value="1"/>
</dbReference>
<evidence type="ECO:0000256" key="3">
    <source>
        <dbReference type="ARBA" id="ARBA00023237"/>
    </source>
</evidence>